<evidence type="ECO:0000256" key="2">
    <source>
        <dbReference type="ARBA" id="ARBA00022525"/>
    </source>
</evidence>
<dbReference type="EnsemblMetazoa" id="XM_004928289.3">
    <property type="protein sequence ID" value="XP_004928346.2"/>
    <property type="gene ID" value="LOC101735388"/>
</dbReference>
<evidence type="ECO:0000256" key="3">
    <source>
        <dbReference type="SAM" id="SignalP"/>
    </source>
</evidence>
<accession>A0A8R1WIM6</accession>
<name>A0A8R1WIM6_BOMMO</name>
<dbReference type="GeneID" id="101735388"/>
<reference evidence="6" key="1">
    <citation type="journal article" date="2008" name="Insect Biochem. Mol. Biol.">
        <title>The genome of a lepidopteran model insect, the silkworm Bombyx mori.</title>
        <authorList>
            <consortium name="International Silkworm Genome Consortium"/>
        </authorList>
    </citation>
    <scope>NUCLEOTIDE SEQUENCE [LARGE SCALE GENOMIC DNA]</scope>
    <source>
        <strain evidence="6">p50T</strain>
    </source>
</reference>
<dbReference type="PANTHER" id="PTHR39957:SF1">
    <property type="entry name" value="AT09846P1-RELATED"/>
    <property type="match status" value="1"/>
</dbReference>
<dbReference type="RefSeq" id="XP_004928346.2">
    <property type="nucleotide sequence ID" value="XM_004928289.4"/>
</dbReference>
<dbReference type="KEGG" id="bmor:101735388"/>
<feature type="chain" id="PRO_5035751496" description="Single domain-containing protein" evidence="3">
    <location>
        <begin position="18"/>
        <end position="111"/>
    </location>
</feature>
<dbReference type="AlphaFoldDB" id="A0A8R1WIM6"/>
<dbReference type="InterPro" id="IPR029277">
    <property type="entry name" value="SVWC_dom"/>
</dbReference>
<protein>
    <recommendedName>
        <fullName evidence="4">Single domain-containing protein</fullName>
    </recommendedName>
</protein>
<feature type="domain" description="Single" evidence="4">
    <location>
        <begin position="37"/>
        <end position="104"/>
    </location>
</feature>
<evidence type="ECO:0000259" key="4">
    <source>
        <dbReference type="SMART" id="SM01318"/>
    </source>
</evidence>
<dbReference type="GO" id="GO:0005576">
    <property type="term" value="C:extracellular region"/>
    <property type="evidence" value="ECO:0007669"/>
    <property type="project" value="UniProtKB-SubCell"/>
</dbReference>
<keyword evidence="2" id="KW-0964">Secreted</keyword>
<sequence length="111" mass="12342">MFSRLVVLGFVICVANAATWIGRLPKKPEHLAHKEGCYVKEIDDVIAFGKTVAPIGHCYEISCGKRMMDYSSCGTIDSSDESKCFITDIDLSKPFPDCCPQFKCDIENNID</sequence>
<dbReference type="Proteomes" id="UP000005204">
    <property type="component" value="Unassembled WGS sequence"/>
</dbReference>
<evidence type="ECO:0000256" key="1">
    <source>
        <dbReference type="ARBA" id="ARBA00004613"/>
    </source>
</evidence>
<keyword evidence="6" id="KW-1185">Reference proteome</keyword>
<comment type="subcellular location">
    <subcellularLocation>
        <location evidence="1">Secreted</location>
    </subcellularLocation>
</comment>
<keyword evidence="3" id="KW-0732">Signal</keyword>
<evidence type="ECO:0000313" key="5">
    <source>
        <dbReference type="EnsemblMetazoa" id="XP_004928346.2"/>
    </source>
</evidence>
<organism evidence="5 6">
    <name type="scientific">Bombyx mori</name>
    <name type="common">Silk moth</name>
    <dbReference type="NCBI Taxonomy" id="7091"/>
    <lineage>
        <taxon>Eukaryota</taxon>
        <taxon>Metazoa</taxon>
        <taxon>Ecdysozoa</taxon>
        <taxon>Arthropoda</taxon>
        <taxon>Hexapoda</taxon>
        <taxon>Insecta</taxon>
        <taxon>Pterygota</taxon>
        <taxon>Neoptera</taxon>
        <taxon>Endopterygota</taxon>
        <taxon>Lepidoptera</taxon>
        <taxon>Glossata</taxon>
        <taxon>Ditrysia</taxon>
        <taxon>Bombycoidea</taxon>
        <taxon>Bombycidae</taxon>
        <taxon>Bombycinae</taxon>
        <taxon>Bombyx</taxon>
    </lineage>
</organism>
<reference evidence="5" key="2">
    <citation type="submission" date="2022-06" db="UniProtKB">
        <authorList>
            <consortium name="EnsemblMetazoa"/>
        </authorList>
    </citation>
    <scope>IDENTIFICATION</scope>
    <source>
        <strain evidence="5">p50T (Dazao)</strain>
    </source>
</reference>
<dbReference type="PANTHER" id="PTHR39957">
    <property type="entry name" value="AT09846P1-RELATED"/>
    <property type="match status" value="1"/>
</dbReference>
<dbReference type="SMART" id="SM01318">
    <property type="entry name" value="SVWC"/>
    <property type="match status" value="1"/>
</dbReference>
<proteinExistence type="predicted"/>
<feature type="signal peptide" evidence="3">
    <location>
        <begin position="1"/>
        <end position="17"/>
    </location>
</feature>
<dbReference type="Pfam" id="PF15430">
    <property type="entry name" value="SVWC"/>
    <property type="match status" value="1"/>
</dbReference>
<dbReference type="InterPro" id="IPR053308">
    <property type="entry name" value="Vago-like"/>
</dbReference>
<evidence type="ECO:0000313" key="6">
    <source>
        <dbReference type="Proteomes" id="UP000005204"/>
    </source>
</evidence>